<evidence type="ECO:0000256" key="6">
    <source>
        <dbReference type="PIRSR" id="PIRSR000149-3"/>
    </source>
</evidence>
<dbReference type="InterPro" id="IPR036291">
    <property type="entry name" value="NAD(P)-bd_dom_sf"/>
</dbReference>
<keyword evidence="6" id="KW-0520">NAD</keyword>
<dbReference type="PANTHER" id="PTHR43148">
    <property type="entry name" value="GLYCERALDEHYDE-3-PHOSPHATE DEHYDROGENASE 2"/>
    <property type="match status" value="1"/>
</dbReference>
<dbReference type="Gene3D" id="3.40.50.720">
    <property type="entry name" value="NAD(P)-binding Rossmann-like Domain"/>
    <property type="match status" value="1"/>
</dbReference>
<feature type="binding site" evidence="6">
    <location>
        <position position="36"/>
    </location>
    <ligand>
        <name>NAD(+)</name>
        <dbReference type="ChEBI" id="CHEBI:57540"/>
    </ligand>
</feature>
<protein>
    <recommendedName>
        <fullName evidence="9">Glyceraldehyde-3-phosphate dehydrogenase</fullName>
        <ecNumber evidence="9">1.2.1.-</ecNumber>
    </recommendedName>
</protein>
<dbReference type="EC" id="1.2.1.-" evidence="9"/>
<feature type="binding site" evidence="6">
    <location>
        <position position="322"/>
    </location>
    <ligand>
        <name>NAD(+)</name>
        <dbReference type="ChEBI" id="CHEBI:57540"/>
    </ligand>
</feature>
<accession>A0A023D6J4</accession>
<dbReference type="PIRSF" id="PIRSF000149">
    <property type="entry name" value="GAP_DH"/>
    <property type="match status" value="1"/>
</dbReference>
<keyword evidence="6" id="KW-0547">Nucleotide-binding</keyword>
<reference evidence="12" key="1">
    <citation type="journal article" date="2014" name="FEMS Microbiol. Lett.">
        <title>Draft Genomic DNA Sequence of the Facultatively Methylotrophic Bacterium Acidomonas methanolica type strain MB58.</title>
        <authorList>
            <person name="Higashiura N."/>
            <person name="Hadano H."/>
            <person name="Hirakawa H."/>
            <person name="Matsutani M."/>
            <person name="Takabe S."/>
            <person name="Matsushita K."/>
            <person name="Azuma Y."/>
        </authorList>
    </citation>
    <scope>NUCLEOTIDE SEQUENCE [LARGE SCALE GENOMIC DNA]</scope>
    <source>
        <strain evidence="12">MB58</strain>
    </source>
</reference>
<dbReference type="Pfam" id="PF02800">
    <property type="entry name" value="Gp_dh_C"/>
    <property type="match status" value="1"/>
</dbReference>
<evidence type="ECO:0000256" key="4">
    <source>
        <dbReference type="PIRSR" id="PIRSR000149-1"/>
    </source>
</evidence>
<dbReference type="GO" id="GO:0006006">
    <property type="term" value="P:glucose metabolic process"/>
    <property type="evidence" value="ECO:0007669"/>
    <property type="project" value="InterPro"/>
</dbReference>
<dbReference type="OrthoDB" id="9803304at2"/>
<evidence type="ECO:0000256" key="3">
    <source>
        <dbReference type="ARBA" id="ARBA00023002"/>
    </source>
</evidence>
<evidence type="ECO:0000256" key="5">
    <source>
        <dbReference type="PIRSR" id="PIRSR000149-2"/>
    </source>
</evidence>
<reference evidence="11 12" key="2">
    <citation type="journal article" date="2014" name="FEMS Microbiol. Lett.">
        <title>Draft genomic DNA sequence of the facultatively methylotrophic bacterium Acidomonas methanolica type strain MB58.</title>
        <authorList>
            <person name="Higashiura N."/>
            <person name="Hadano H."/>
            <person name="Hirakawa H."/>
            <person name="Matsutani M."/>
            <person name="Takabe S."/>
            <person name="Matsushita K."/>
            <person name="Azuma Y."/>
        </authorList>
    </citation>
    <scope>NUCLEOTIDE SEQUENCE [LARGE SCALE GENOMIC DNA]</scope>
    <source>
        <strain evidence="11 12">MB58</strain>
    </source>
</reference>
<name>A0A023D6J4_ACIMT</name>
<feature type="binding site" evidence="5">
    <location>
        <begin position="214"/>
        <end position="215"/>
    </location>
    <ligand>
        <name>D-glyceraldehyde 3-phosphate</name>
        <dbReference type="ChEBI" id="CHEBI:59776"/>
    </ligand>
</feature>
<dbReference type="Pfam" id="PF00044">
    <property type="entry name" value="Gp_dh_N"/>
    <property type="match status" value="1"/>
</dbReference>
<comment type="similarity">
    <text evidence="1 8">Belongs to the glyceraldehyde-3-phosphate dehydrogenase family.</text>
</comment>
<feature type="binding site" evidence="5">
    <location>
        <begin position="155"/>
        <end position="157"/>
    </location>
    <ligand>
        <name>D-glyceraldehyde 3-phosphate</name>
        <dbReference type="ChEBI" id="CHEBI:59776"/>
    </ligand>
</feature>
<evidence type="ECO:0000259" key="10">
    <source>
        <dbReference type="SMART" id="SM00846"/>
    </source>
</evidence>
<keyword evidence="3 9" id="KW-0560">Oxidoreductase</keyword>
<dbReference type="AlphaFoldDB" id="A0A023D6J4"/>
<evidence type="ECO:0000256" key="2">
    <source>
        <dbReference type="ARBA" id="ARBA00011881"/>
    </source>
</evidence>
<sequence length="340" mass="36096">MAVKIAINGFGRIGRLVLRGIIESGRTDVVPVAINDLGSVEANAHLMSYDSVHGRLNGTVRVDGNKMIIEANGRVYDPITVSAERDPTAVPFQGIDVAMECTGLFTSKEKASALLKAGARKVIISAPGTDVDATIVYGVNNAMLTKDMTVISNASCTTNCLAPVAKVLDDAFGIKCGYMLTVHSFTGDQRSVDTLHKDMRRARAASLNMIPTSTGAARAIGLVLPHLKGRLDGTSIRVPTPNVSVVSLDFIPERPVTSVKEVNAAVAKAAAEGPLKGILDYTEVELVSSDFNHHIASSTFDATQTALVNGGEMVRVCAWYDNEWGFSNRMSDTAALFGSL</sequence>
<dbReference type="InterPro" id="IPR020829">
    <property type="entry name" value="GlycerAld_3-P_DH_cat"/>
</dbReference>
<dbReference type="Gene3D" id="3.30.360.10">
    <property type="entry name" value="Dihydrodipicolinate Reductase, domain 2"/>
    <property type="match status" value="1"/>
</dbReference>
<evidence type="ECO:0000313" key="12">
    <source>
        <dbReference type="Proteomes" id="UP000019760"/>
    </source>
</evidence>
<dbReference type="InterPro" id="IPR020830">
    <property type="entry name" value="GlycerAld_3-P_DH_AS"/>
</dbReference>
<dbReference type="GO" id="GO:0051287">
    <property type="term" value="F:NAD binding"/>
    <property type="evidence" value="ECO:0007669"/>
    <property type="project" value="InterPro"/>
</dbReference>
<feature type="binding site" evidence="6">
    <location>
        <position position="85"/>
    </location>
    <ligand>
        <name>NAD(+)</name>
        <dbReference type="ChEBI" id="CHEBI:57540"/>
    </ligand>
</feature>
<dbReference type="GO" id="GO:0016620">
    <property type="term" value="F:oxidoreductase activity, acting on the aldehyde or oxo group of donors, NAD or NADP as acceptor"/>
    <property type="evidence" value="ECO:0007669"/>
    <property type="project" value="InterPro"/>
</dbReference>
<evidence type="ECO:0000256" key="1">
    <source>
        <dbReference type="ARBA" id="ARBA00007406"/>
    </source>
</evidence>
<dbReference type="CDD" id="cd05214">
    <property type="entry name" value="GAPDH_I_N"/>
    <property type="match status" value="1"/>
</dbReference>
<evidence type="ECO:0000256" key="9">
    <source>
        <dbReference type="RuleBase" id="RU361160"/>
    </source>
</evidence>
<organism evidence="11 12">
    <name type="scientific">Acidomonas methanolica NBRC 104435</name>
    <dbReference type="NCBI Taxonomy" id="1231351"/>
    <lineage>
        <taxon>Bacteria</taxon>
        <taxon>Pseudomonadati</taxon>
        <taxon>Pseudomonadota</taxon>
        <taxon>Alphaproteobacteria</taxon>
        <taxon>Acetobacterales</taxon>
        <taxon>Acetobacteraceae</taxon>
        <taxon>Acidomonas</taxon>
    </lineage>
</organism>
<feature type="binding site" evidence="5">
    <location>
        <position position="186"/>
    </location>
    <ligand>
        <name>D-glyceraldehyde 3-phosphate</name>
        <dbReference type="ChEBI" id="CHEBI:59776"/>
    </ligand>
</feature>
<dbReference type="EMBL" id="BAND01000060">
    <property type="protein sequence ID" value="GAJ29436.1"/>
    <property type="molecule type" value="Genomic_DNA"/>
</dbReference>
<dbReference type="InterPro" id="IPR020828">
    <property type="entry name" value="GlycerAld_3-P_DH_NAD(P)-bd"/>
</dbReference>
<evidence type="ECO:0000256" key="8">
    <source>
        <dbReference type="RuleBase" id="RU000397"/>
    </source>
</evidence>
<feature type="site" description="Activates thiol group during catalysis" evidence="7">
    <location>
        <position position="183"/>
    </location>
</feature>
<dbReference type="FunFam" id="3.40.50.720:FF:000001">
    <property type="entry name" value="Glyceraldehyde-3-phosphate dehydrogenase"/>
    <property type="match status" value="1"/>
</dbReference>
<dbReference type="FunFam" id="3.30.360.10:FF:000002">
    <property type="entry name" value="Glyceraldehyde-3-phosphate dehydrogenase"/>
    <property type="match status" value="1"/>
</dbReference>
<dbReference type="Proteomes" id="UP000019760">
    <property type="component" value="Unassembled WGS sequence"/>
</dbReference>
<feature type="domain" description="Glyceraldehyde 3-phosphate dehydrogenase NAD(P) binding" evidence="10">
    <location>
        <begin position="3"/>
        <end position="156"/>
    </location>
</feature>
<dbReference type="RefSeq" id="WP_042059272.1">
    <property type="nucleotide sequence ID" value="NZ_BAND01000060.1"/>
</dbReference>
<dbReference type="InterPro" id="IPR006424">
    <property type="entry name" value="Glyceraldehyde-3-P_DH_1"/>
</dbReference>
<feature type="active site" description="Nucleophile" evidence="4">
    <location>
        <position position="156"/>
    </location>
</feature>
<evidence type="ECO:0000313" key="11">
    <source>
        <dbReference type="EMBL" id="GAJ29436.1"/>
    </source>
</evidence>
<dbReference type="SUPFAM" id="SSF55347">
    <property type="entry name" value="Glyceraldehyde-3-phosphate dehydrogenase-like, C-terminal domain"/>
    <property type="match status" value="1"/>
</dbReference>
<gene>
    <name evidence="11" type="ORF">Amme_060_072</name>
</gene>
<dbReference type="PRINTS" id="PR00078">
    <property type="entry name" value="G3PDHDRGNASE"/>
</dbReference>
<dbReference type="SMART" id="SM00846">
    <property type="entry name" value="Gp_dh_N"/>
    <property type="match status" value="1"/>
</dbReference>
<proteinExistence type="inferred from homology"/>
<evidence type="ECO:0000256" key="7">
    <source>
        <dbReference type="PIRSR" id="PIRSR000149-4"/>
    </source>
</evidence>
<dbReference type="SUPFAM" id="SSF51735">
    <property type="entry name" value="NAD(P)-binding Rossmann-fold domains"/>
    <property type="match status" value="1"/>
</dbReference>
<dbReference type="InterPro" id="IPR020831">
    <property type="entry name" value="GlycerAld/Erythrose_P_DH"/>
</dbReference>
<feature type="binding site" evidence="6">
    <location>
        <begin position="12"/>
        <end position="13"/>
    </location>
    <ligand>
        <name>NAD(+)</name>
        <dbReference type="ChEBI" id="CHEBI:57540"/>
    </ligand>
</feature>
<dbReference type="NCBIfam" id="TIGR01534">
    <property type="entry name" value="GAPDH-I"/>
    <property type="match status" value="1"/>
</dbReference>
<feature type="binding site" evidence="5">
    <location>
        <position position="237"/>
    </location>
    <ligand>
        <name>D-glyceraldehyde 3-phosphate</name>
        <dbReference type="ChEBI" id="CHEBI:59776"/>
    </ligand>
</feature>
<dbReference type="PROSITE" id="PS00071">
    <property type="entry name" value="GAPDH"/>
    <property type="match status" value="1"/>
</dbReference>
<dbReference type="CDD" id="cd18126">
    <property type="entry name" value="GAPDH_I_C"/>
    <property type="match status" value="1"/>
</dbReference>
<comment type="caution">
    <text evidence="11">The sequence shown here is derived from an EMBL/GenBank/DDBJ whole genome shotgun (WGS) entry which is preliminary data.</text>
</comment>
<comment type="subunit">
    <text evidence="2">Homotetramer.</text>
</comment>
<keyword evidence="12" id="KW-1185">Reference proteome</keyword>
<feature type="binding site" evidence="6">
    <location>
        <position position="125"/>
    </location>
    <ligand>
        <name>NAD(+)</name>
        <dbReference type="ChEBI" id="CHEBI:57540"/>
    </ligand>
</feature>
<dbReference type="GO" id="GO:0050661">
    <property type="term" value="F:NADP binding"/>
    <property type="evidence" value="ECO:0007669"/>
    <property type="project" value="InterPro"/>
</dbReference>